<dbReference type="OrthoDB" id="1143207at2"/>
<evidence type="ECO:0008006" key="4">
    <source>
        <dbReference type="Google" id="ProtNLM"/>
    </source>
</evidence>
<feature type="chain" id="PRO_5002191852" description="Glutamine cyclotransferase" evidence="1">
    <location>
        <begin position="20"/>
        <end position="262"/>
    </location>
</feature>
<evidence type="ECO:0000313" key="2">
    <source>
        <dbReference type="EMBL" id="AJR03255.1"/>
    </source>
</evidence>
<dbReference type="EMBL" id="CP007202">
    <property type="protein sequence ID" value="AJR03255.1"/>
    <property type="molecule type" value="Genomic_DNA"/>
</dbReference>
<gene>
    <name evidence="2" type="ORF">AW14_05930</name>
</gene>
<proteinExistence type="predicted"/>
<dbReference type="HOGENOM" id="CLU_093143_0_0_10"/>
<protein>
    <recommendedName>
        <fullName evidence="4">Glutamine cyclotransferase</fullName>
    </recommendedName>
</protein>
<accession>A0A0C5WKH9</accession>
<dbReference type="KEGG" id="sze:AW14_05930"/>
<organism evidence="2 3">
    <name type="scientific">Siansivirga zeaxanthinifaciens CC-SAMT-1</name>
    <dbReference type="NCBI Taxonomy" id="1454006"/>
    <lineage>
        <taxon>Bacteria</taxon>
        <taxon>Pseudomonadati</taxon>
        <taxon>Bacteroidota</taxon>
        <taxon>Flavobacteriia</taxon>
        <taxon>Flavobacteriales</taxon>
        <taxon>Flavobacteriaceae</taxon>
        <taxon>Siansivirga</taxon>
    </lineage>
</organism>
<sequence>MKYLHLLFLLFTSSIFSQNQIDATLIKETTLEVDTLVGISNFNNIYYILDNVLFKKSEETKGLDIGYTNFQLGNITSANTFNPLKINIFYKEFNTAIILDNRLSEIFKVEFNNIPPYKNVSHIATGNDNSIWIFDQNTQQLEVFDYKSQTTKSKSLPIEGTILDIKSNYNTCWLLTNDYILVYNYFGSLIKKVPNNAFEKLEINNENIYLQKGNNLYYLGKDSEIIIPIKSLNLTIKQFFVTGETLYIYNNEKLLEYQIKID</sequence>
<evidence type="ECO:0000313" key="3">
    <source>
        <dbReference type="Proteomes" id="UP000032229"/>
    </source>
</evidence>
<feature type="signal peptide" evidence="1">
    <location>
        <begin position="1"/>
        <end position="19"/>
    </location>
</feature>
<reference evidence="2 3" key="1">
    <citation type="submission" date="2014-02" db="EMBL/GenBank/DDBJ databases">
        <authorList>
            <person name="Young C.-C."/>
            <person name="Hameed A."/>
            <person name="Huang H.-C."/>
            <person name="Shahina M."/>
        </authorList>
    </citation>
    <scope>NUCLEOTIDE SEQUENCE [LARGE SCALE GENOMIC DNA]</scope>
    <source>
        <strain evidence="2 3">CC-SAMT-1</strain>
    </source>
</reference>
<dbReference type="RefSeq" id="WP_044637952.1">
    <property type="nucleotide sequence ID" value="NZ_CP007202.1"/>
</dbReference>
<dbReference type="STRING" id="1454006.AW14_05930"/>
<evidence type="ECO:0000256" key="1">
    <source>
        <dbReference type="SAM" id="SignalP"/>
    </source>
</evidence>
<keyword evidence="1" id="KW-0732">Signal</keyword>
<dbReference type="AlphaFoldDB" id="A0A0C5WKH9"/>
<dbReference type="Proteomes" id="UP000032229">
    <property type="component" value="Chromosome"/>
</dbReference>
<keyword evidence="3" id="KW-1185">Reference proteome</keyword>
<name>A0A0C5WKH9_9FLAO</name>